<proteinExistence type="predicted"/>
<organism evidence="1 2">
    <name type="scientific">Glossina fuscipes</name>
    <dbReference type="NCBI Taxonomy" id="7396"/>
    <lineage>
        <taxon>Eukaryota</taxon>
        <taxon>Metazoa</taxon>
        <taxon>Ecdysozoa</taxon>
        <taxon>Arthropoda</taxon>
        <taxon>Hexapoda</taxon>
        <taxon>Insecta</taxon>
        <taxon>Pterygota</taxon>
        <taxon>Neoptera</taxon>
        <taxon>Endopterygota</taxon>
        <taxon>Diptera</taxon>
        <taxon>Brachycera</taxon>
        <taxon>Muscomorpha</taxon>
        <taxon>Hippoboscoidea</taxon>
        <taxon>Glossinidae</taxon>
        <taxon>Glossina</taxon>
    </lineage>
</organism>
<dbReference type="GeneID" id="119633611"/>
<dbReference type="AlphaFoldDB" id="A0A8U0WDD4"/>
<gene>
    <name evidence="2" type="primary">LOC119633611</name>
</gene>
<evidence type="ECO:0000313" key="1">
    <source>
        <dbReference type="Proteomes" id="UP000092443"/>
    </source>
</evidence>
<evidence type="ECO:0000313" key="2">
    <source>
        <dbReference type="RefSeq" id="XP_037883158.1"/>
    </source>
</evidence>
<dbReference type="InterPro" id="IPR029058">
    <property type="entry name" value="AB_hydrolase_fold"/>
</dbReference>
<keyword evidence="1" id="KW-1185">Reference proteome</keyword>
<dbReference type="Proteomes" id="UP000092443">
    <property type="component" value="Unplaced"/>
</dbReference>
<reference evidence="2" key="1">
    <citation type="submission" date="2025-08" db="UniProtKB">
        <authorList>
            <consortium name="RefSeq"/>
        </authorList>
    </citation>
    <scope>IDENTIFICATION</scope>
    <source>
        <tissue evidence="2">Whole body pupa</tissue>
    </source>
</reference>
<protein>
    <submittedName>
        <fullName evidence="2">Uncharacterized protein LOC119633611</fullName>
    </submittedName>
</protein>
<dbReference type="SUPFAM" id="SSF53474">
    <property type="entry name" value="alpha/beta-Hydrolases"/>
    <property type="match status" value="1"/>
</dbReference>
<name>A0A8U0WDD4_9MUSC</name>
<dbReference type="RefSeq" id="XP_037883158.1">
    <property type="nucleotide sequence ID" value="XM_038027230.1"/>
</dbReference>
<dbReference type="KEGG" id="gfs:119633611"/>
<accession>A0A8U0WDD4</accession>
<dbReference type="Gene3D" id="3.40.50.1820">
    <property type="entry name" value="alpha/beta hydrolase"/>
    <property type="match status" value="1"/>
</dbReference>
<sequence>MPKTSLIVLPKPAIAINPISLHCARSDRDNSFVSISNNVNNSIGSRSLNGLIRNEQSWEEVTIVVPWGTIQGKWWGSRNKQPILALDGWQDNFGTFDRLCPLMPAELPVLCIDLPAQWMATPTIFTV</sequence>